<protein>
    <recommendedName>
        <fullName evidence="4">DUF4350 domain-containing protein</fullName>
    </recommendedName>
</protein>
<dbReference type="InterPro" id="IPR029062">
    <property type="entry name" value="Class_I_gatase-like"/>
</dbReference>
<feature type="signal peptide" evidence="1">
    <location>
        <begin position="1"/>
        <end position="19"/>
    </location>
</feature>
<evidence type="ECO:0000256" key="1">
    <source>
        <dbReference type="SAM" id="SignalP"/>
    </source>
</evidence>
<keyword evidence="1" id="KW-0732">Signal</keyword>
<organism evidence="2 3">
    <name type="scientific">Sphingobacterium arenae</name>
    <dbReference type="NCBI Taxonomy" id="1280598"/>
    <lineage>
        <taxon>Bacteria</taxon>
        <taxon>Pseudomonadati</taxon>
        <taxon>Bacteroidota</taxon>
        <taxon>Sphingobacteriia</taxon>
        <taxon>Sphingobacteriales</taxon>
        <taxon>Sphingobacteriaceae</taxon>
        <taxon>Sphingobacterium</taxon>
    </lineage>
</organism>
<dbReference type="EMBL" id="JACNYK010000002">
    <property type="protein sequence ID" value="MBD1425577.1"/>
    <property type="molecule type" value="Genomic_DNA"/>
</dbReference>
<reference evidence="2 3" key="1">
    <citation type="submission" date="2020-08" db="EMBL/GenBank/DDBJ databases">
        <title>Sphingobacterium sp. DN00404 isolated from aquaculture water.</title>
        <authorList>
            <person name="Zhang M."/>
        </authorList>
    </citation>
    <scope>NUCLEOTIDE SEQUENCE [LARGE SCALE GENOMIC DNA]</scope>
    <source>
        <strain evidence="2 3">KCTC 32294</strain>
    </source>
</reference>
<dbReference type="Proteomes" id="UP000606494">
    <property type="component" value="Unassembled WGS sequence"/>
</dbReference>
<feature type="chain" id="PRO_5045243094" description="DUF4350 domain-containing protein" evidence="1">
    <location>
        <begin position="20"/>
        <end position="302"/>
    </location>
</feature>
<sequence length="302" mass="33573">MTVLAFILLLIFAPSYSGGQTVSDPDFKVKLTYPLYPHKNGPLLLYDQYHYNAFSLSGQYKGFADVVEAEGYRLRAYKAAIERDVLSQAKVFVTVNALSHPSLWDLPNTSVYREEEIEALYRWVHDEGGSLLIITDQMPSAGAVGSLAARFGFNLINGFTHRVDGQPELFTREIGNLLPSPVTDRKGRQVHQLRFWGGSGFIPPEDAEVFAVLDAAYRIYLPSKIEETETGIRNDMPYIIGTQLANGALLECGKGRVCIFADASSFTALLKGINSRKVGMNHPDGKDHVFLLLNVLEWLSQP</sequence>
<evidence type="ECO:0000313" key="3">
    <source>
        <dbReference type="Proteomes" id="UP000606494"/>
    </source>
</evidence>
<accession>A0ABR7Y2Q0</accession>
<name>A0ABR7Y2Q0_9SPHI</name>
<keyword evidence="3" id="KW-1185">Reference proteome</keyword>
<dbReference type="SUPFAM" id="SSF52317">
    <property type="entry name" value="Class I glutamine amidotransferase-like"/>
    <property type="match status" value="1"/>
</dbReference>
<evidence type="ECO:0008006" key="4">
    <source>
        <dbReference type="Google" id="ProtNLM"/>
    </source>
</evidence>
<comment type="caution">
    <text evidence="2">The sequence shown here is derived from an EMBL/GenBank/DDBJ whole genome shotgun (WGS) entry which is preliminary data.</text>
</comment>
<dbReference type="RefSeq" id="WP_190308730.1">
    <property type="nucleotide sequence ID" value="NZ_JACNYK010000002.1"/>
</dbReference>
<proteinExistence type="predicted"/>
<evidence type="ECO:0000313" key="2">
    <source>
        <dbReference type="EMBL" id="MBD1425577.1"/>
    </source>
</evidence>
<gene>
    <name evidence="2" type="ORF">H8B17_08295</name>
</gene>